<evidence type="ECO:0000256" key="2">
    <source>
        <dbReference type="SAM" id="MobiDB-lite"/>
    </source>
</evidence>
<feature type="region of interest" description="Disordered" evidence="2">
    <location>
        <begin position="205"/>
        <end position="280"/>
    </location>
</feature>
<dbReference type="InterPro" id="IPR004883">
    <property type="entry name" value="LOB"/>
</dbReference>
<feature type="compositionally biased region" description="Basic residues" evidence="2">
    <location>
        <begin position="254"/>
        <end position="264"/>
    </location>
</feature>
<dbReference type="AlphaFoldDB" id="A0AAD2DY26"/>
<comment type="similarity">
    <text evidence="1">Belongs to the LOB domain-containing protein family.</text>
</comment>
<sequence>MKSHQEPRSGSSCAACKLLKRRCTPTCQFAPYFRSDEQNKFAKVHKVFGASKVSKILNEVPEEQREEAVHKVFGASKVSKSLNEVPEEQREEAVNTLGYEADMRLSDPVYGCFGAIASLQKKMVELQHDLILARARLAYYVDQTVLFSDDGANMYCPGIDMVEAFSGQDCLSFDPQRQEKTNYVAASYYHTVANKTTTITTLDPIKSTIKPQSPSSPLNPSKKSTTIPSEVKQARSNQTTNRRHWMNTSNCQPGRRRRERKGLGSRRAAENATDSGSHCAVSSVADCEGLSLLGWGDGDYKGEENKVKRKTTASQIEQENRKKV</sequence>
<proteinExistence type="inferred from homology"/>
<feature type="compositionally biased region" description="Polar residues" evidence="2">
    <location>
        <begin position="234"/>
        <end position="252"/>
    </location>
</feature>
<feature type="domain" description="LOB" evidence="3">
    <location>
        <begin position="11"/>
        <end position="137"/>
    </location>
</feature>
<dbReference type="PANTHER" id="PTHR31301">
    <property type="entry name" value="LOB DOMAIN-CONTAINING PROTEIN 4-RELATED"/>
    <property type="match status" value="1"/>
</dbReference>
<keyword evidence="5" id="KW-1185">Reference proteome</keyword>
<evidence type="ECO:0000256" key="1">
    <source>
        <dbReference type="ARBA" id="ARBA00005474"/>
    </source>
</evidence>
<dbReference type="EMBL" id="OU503044">
    <property type="protein sequence ID" value="CAI9767560.1"/>
    <property type="molecule type" value="Genomic_DNA"/>
</dbReference>
<evidence type="ECO:0000313" key="5">
    <source>
        <dbReference type="Proteomes" id="UP000834106"/>
    </source>
</evidence>
<evidence type="ECO:0000313" key="4">
    <source>
        <dbReference type="EMBL" id="CAI9767560.1"/>
    </source>
</evidence>
<feature type="region of interest" description="Disordered" evidence="2">
    <location>
        <begin position="295"/>
        <end position="324"/>
    </location>
</feature>
<dbReference type="PANTHER" id="PTHR31301:SF24">
    <property type="entry name" value="LOB DOMAIN-CONTAINING PROTEIN 21"/>
    <property type="match status" value="1"/>
</dbReference>
<gene>
    <name evidence="4" type="ORF">FPE_LOCUS14990</name>
</gene>
<dbReference type="Proteomes" id="UP000834106">
    <property type="component" value="Chromosome 9"/>
</dbReference>
<feature type="compositionally biased region" description="Low complexity" evidence="2">
    <location>
        <begin position="210"/>
        <end position="224"/>
    </location>
</feature>
<organism evidence="4 5">
    <name type="scientific">Fraxinus pennsylvanica</name>
    <dbReference type="NCBI Taxonomy" id="56036"/>
    <lineage>
        <taxon>Eukaryota</taxon>
        <taxon>Viridiplantae</taxon>
        <taxon>Streptophyta</taxon>
        <taxon>Embryophyta</taxon>
        <taxon>Tracheophyta</taxon>
        <taxon>Spermatophyta</taxon>
        <taxon>Magnoliopsida</taxon>
        <taxon>eudicotyledons</taxon>
        <taxon>Gunneridae</taxon>
        <taxon>Pentapetalae</taxon>
        <taxon>asterids</taxon>
        <taxon>lamiids</taxon>
        <taxon>Lamiales</taxon>
        <taxon>Oleaceae</taxon>
        <taxon>Oleeae</taxon>
        <taxon>Fraxinus</taxon>
    </lineage>
</organism>
<dbReference type="Pfam" id="PF03195">
    <property type="entry name" value="LOB"/>
    <property type="match status" value="1"/>
</dbReference>
<name>A0AAD2DY26_9LAMI</name>
<dbReference type="PROSITE" id="PS50891">
    <property type="entry name" value="LOB"/>
    <property type="match status" value="1"/>
</dbReference>
<protein>
    <recommendedName>
        <fullName evidence="3">LOB domain-containing protein</fullName>
    </recommendedName>
</protein>
<accession>A0AAD2DY26</accession>
<evidence type="ECO:0000259" key="3">
    <source>
        <dbReference type="PROSITE" id="PS50891"/>
    </source>
</evidence>
<reference evidence="4" key="1">
    <citation type="submission" date="2023-05" db="EMBL/GenBank/DDBJ databases">
        <authorList>
            <person name="Huff M."/>
        </authorList>
    </citation>
    <scope>NUCLEOTIDE SEQUENCE</scope>
</reference>